<dbReference type="InterPro" id="IPR024881">
    <property type="entry name" value="Tip"/>
</dbReference>
<dbReference type="OrthoDB" id="10022113at2759"/>
<reference evidence="1 2" key="1">
    <citation type="journal article" date="2016" name="Mol. Biol. Evol.">
        <title>Genome-Wide Survey of Gut Fungi (Harpellales) Reveals the First Horizontally Transferred Ubiquitin Gene from a Mosquito Host.</title>
        <authorList>
            <person name="Wang Y."/>
            <person name="White M.M."/>
            <person name="Kvist S."/>
            <person name="Moncalvo J.M."/>
        </authorList>
    </citation>
    <scope>NUCLEOTIDE SEQUENCE [LARGE SCALE GENOMIC DNA]</scope>
    <source>
        <strain evidence="1 2">ALG-7-W6</strain>
    </source>
</reference>
<dbReference type="GO" id="GO:0005886">
    <property type="term" value="C:plasma membrane"/>
    <property type="evidence" value="ECO:0007669"/>
    <property type="project" value="TreeGrafter"/>
</dbReference>
<dbReference type="AlphaFoldDB" id="A0A1R0H4Z0"/>
<comment type="caution">
    <text evidence="1">The sequence shown here is derived from an EMBL/GenBank/DDBJ whole genome shotgun (WGS) entry which is preliminary data.</text>
</comment>
<dbReference type="InterPro" id="IPR028994">
    <property type="entry name" value="Integrin_alpha_N"/>
</dbReference>
<dbReference type="Gene3D" id="2.130.10.130">
    <property type="entry name" value="Integrin alpha, N-terminal"/>
    <property type="match status" value="1"/>
</dbReference>
<name>A0A1R0H4Z0_9FUNG</name>
<sequence length="251" mass="27300">MFYSRLKGFEKNQLYAIDNIGLEDIKGHLMAFSDMNNDNLIDLIVLSENKTNLIVYYFNGDNGKFELGNSITVINGSSSGTLDFLATNVVVSDFSGIGRSDLLVMGYELADNKKSFNQDKLIVKLFTPDKNNVYDFPAGTGTDGNSISPCKLANPHSSSFIDLDGDCLSGMLLHIIFGGFFNSVSNGFFFFLPDLFLVCDTSPLTFQIWLNSNNVASSKDDSTLNSSFGKVVTGTFPAGTGQVTFADIGII</sequence>
<dbReference type="PANTHER" id="PTHR13412">
    <property type="entry name" value="T-CELL IMMUNOMODULATORY PROTEIN HOMOLOG"/>
    <property type="match status" value="1"/>
</dbReference>
<dbReference type="Proteomes" id="UP000187455">
    <property type="component" value="Unassembled WGS sequence"/>
</dbReference>
<evidence type="ECO:0000313" key="1">
    <source>
        <dbReference type="EMBL" id="OLY84250.1"/>
    </source>
</evidence>
<dbReference type="EMBL" id="LSSL01000561">
    <property type="protein sequence ID" value="OLY84250.1"/>
    <property type="molecule type" value="Genomic_DNA"/>
</dbReference>
<evidence type="ECO:0000313" key="2">
    <source>
        <dbReference type="Proteomes" id="UP000187455"/>
    </source>
</evidence>
<proteinExistence type="predicted"/>
<dbReference type="SUPFAM" id="SSF69318">
    <property type="entry name" value="Integrin alpha N-terminal domain"/>
    <property type="match status" value="1"/>
</dbReference>
<gene>
    <name evidence="1" type="ORF">AYI68_g1591</name>
</gene>
<evidence type="ECO:0008006" key="3">
    <source>
        <dbReference type="Google" id="ProtNLM"/>
    </source>
</evidence>
<organism evidence="1 2">
    <name type="scientific">Smittium mucronatum</name>
    <dbReference type="NCBI Taxonomy" id="133383"/>
    <lineage>
        <taxon>Eukaryota</taxon>
        <taxon>Fungi</taxon>
        <taxon>Fungi incertae sedis</taxon>
        <taxon>Zoopagomycota</taxon>
        <taxon>Kickxellomycotina</taxon>
        <taxon>Harpellomycetes</taxon>
        <taxon>Harpellales</taxon>
        <taxon>Legeriomycetaceae</taxon>
        <taxon>Smittium</taxon>
    </lineage>
</organism>
<keyword evidence="2" id="KW-1185">Reference proteome</keyword>
<accession>A0A1R0H4Z0</accession>
<protein>
    <recommendedName>
        <fullName evidence="3">VCBS repeat-containing protein</fullName>
    </recommendedName>
</protein>
<dbReference type="PANTHER" id="PTHR13412:SF0">
    <property type="entry name" value="T-CELL IMMUNOMODULATORY PROTEIN"/>
    <property type="match status" value="1"/>
</dbReference>